<dbReference type="Gene3D" id="3.30.70.270">
    <property type="match status" value="1"/>
</dbReference>
<evidence type="ECO:0000313" key="5">
    <source>
        <dbReference type="EMBL" id="MBZ2206811.1"/>
    </source>
</evidence>
<protein>
    <submittedName>
        <fullName evidence="5">EAL domain-containing protein</fullName>
    </submittedName>
</protein>
<dbReference type="SMART" id="SM00052">
    <property type="entry name" value="EAL"/>
    <property type="match status" value="1"/>
</dbReference>
<evidence type="ECO:0000259" key="2">
    <source>
        <dbReference type="PROSITE" id="PS50113"/>
    </source>
</evidence>
<proteinExistence type="predicted"/>
<dbReference type="PROSITE" id="PS50113">
    <property type="entry name" value="PAC"/>
    <property type="match status" value="1"/>
</dbReference>
<dbReference type="InterPro" id="IPR000160">
    <property type="entry name" value="GGDEF_dom"/>
</dbReference>
<dbReference type="NCBIfam" id="TIGR00254">
    <property type="entry name" value="GGDEF"/>
    <property type="match status" value="1"/>
</dbReference>
<dbReference type="PANTHER" id="PTHR44757">
    <property type="entry name" value="DIGUANYLATE CYCLASE DGCP"/>
    <property type="match status" value="1"/>
</dbReference>
<dbReference type="InterPro" id="IPR013656">
    <property type="entry name" value="PAS_4"/>
</dbReference>
<dbReference type="InterPro" id="IPR035919">
    <property type="entry name" value="EAL_sf"/>
</dbReference>
<dbReference type="NCBIfam" id="TIGR00229">
    <property type="entry name" value="sensory_box"/>
    <property type="match status" value="1"/>
</dbReference>
<dbReference type="CDD" id="cd00130">
    <property type="entry name" value="PAS"/>
    <property type="match status" value="1"/>
</dbReference>
<dbReference type="InterPro" id="IPR000014">
    <property type="entry name" value="PAS"/>
</dbReference>
<dbReference type="SUPFAM" id="SSF141868">
    <property type="entry name" value="EAL domain-like"/>
    <property type="match status" value="1"/>
</dbReference>
<feature type="domain" description="PAS" evidence="1">
    <location>
        <begin position="152"/>
        <end position="197"/>
    </location>
</feature>
<dbReference type="PANTHER" id="PTHR44757:SF2">
    <property type="entry name" value="BIOFILM ARCHITECTURE MAINTENANCE PROTEIN MBAA"/>
    <property type="match status" value="1"/>
</dbReference>
<feature type="domain" description="PAC" evidence="2">
    <location>
        <begin position="224"/>
        <end position="275"/>
    </location>
</feature>
<comment type="caution">
    <text evidence="5">The sequence shown here is derived from an EMBL/GenBank/DDBJ whole genome shotgun (WGS) entry which is preliminary data.</text>
</comment>
<organism evidence="5 6">
    <name type="scientific">Massilia soli</name>
    <dbReference type="NCBI Taxonomy" id="2792854"/>
    <lineage>
        <taxon>Bacteria</taxon>
        <taxon>Pseudomonadati</taxon>
        <taxon>Pseudomonadota</taxon>
        <taxon>Betaproteobacteria</taxon>
        <taxon>Burkholderiales</taxon>
        <taxon>Oxalobacteraceae</taxon>
        <taxon>Telluria group</taxon>
        <taxon>Massilia</taxon>
    </lineage>
</organism>
<name>A0ABS7SKU1_9BURK</name>
<dbReference type="InterPro" id="IPR043128">
    <property type="entry name" value="Rev_trsase/Diguanyl_cyclase"/>
</dbReference>
<reference evidence="5 6" key="2">
    <citation type="submission" date="2021-08" db="EMBL/GenBank/DDBJ databases">
        <title>Massilia sp. R798.</title>
        <authorList>
            <person name="Baek J.H."/>
            <person name="Jung H.S."/>
            <person name="Kim K.R."/>
            <person name="Jeon C.O."/>
        </authorList>
    </citation>
    <scope>NUCLEOTIDE SEQUENCE [LARGE SCALE GENOMIC DNA]</scope>
    <source>
        <strain evidence="5 6">R798</strain>
    </source>
</reference>
<dbReference type="Gene3D" id="3.20.20.450">
    <property type="entry name" value="EAL domain"/>
    <property type="match status" value="1"/>
</dbReference>
<dbReference type="Pfam" id="PF08448">
    <property type="entry name" value="PAS_4"/>
    <property type="match status" value="1"/>
</dbReference>
<dbReference type="RefSeq" id="WP_223467126.1">
    <property type="nucleotide sequence ID" value="NZ_JAFBIL020000002.1"/>
</dbReference>
<evidence type="ECO:0000259" key="3">
    <source>
        <dbReference type="PROSITE" id="PS50883"/>
    </source>
</evidence>
<dbReference type="InterPro" id="IPR052155">
    <property type="entry name" value="Biofilm_reg_signaling"/>
</dbReference>
<accession>A0ABS7SKU1</accession>
<reference evidence="5 6" key="1">
    <citation type="submission" date="2021-01" db="EMBL/GenBank/DDBJ databases">
        <authorList>
            <person name="Ruan W."/>
            <person name="Khan S.A."/>
            <person name="Jeon C.O."/>
        </authorList>
    </citation>
    <scope>NUCLEOTIDE SEQUENCE [LARGE SCALE GENOMIC DNA]</scope>
    <source>
        <strain evidence="5 6">R798</strain>
    </source>
</reference>
<dbReference type="Gene3D" id="3.30.450.20">
    <property type="entry name" value="PAS domain"/>
    <property type="match status" value="1"/>
</dbReference>
<dbReference type="InterPro" id="IPR035965">
    <property type="entry name" value="PAS-like_dom_sf"/>
</dbReference>
<dbReference type="CDD" id="cd01948">
    <property type="entry name" value="EAL"/>
    <property type="match status" value="1"/>
</dbReference>
<dbReference type="SMART" id="SM00267">
    <property type="entry name" value="GGDEF"/>
    <property type="match status" value="1"/>
</dbReference>
<evidence type="ECO:0000259" key="1">
    <source>
        <dbReference type="PROSITE" id="PS50112"/>
    </source>
</evidence>
<dbReference type="InterPro" id="IPR000700">
    <property type="entry name" value="PAS-assoc_C"/>
</dbReference>
<evidence type="ECO:0000259" key="4">
    <source>
        <dbReference type="PROSITE" id="PS50887"/>
    </source>
</evidence>
<dbReference type="PROSITE" id="PS50883">
    <property type="entry name" value="EAL"/>
    <property type="match status" value="1"/>
</dbReference>
<dbReference type="SUPFAM" id="SSF55073">
    <property type="entry name" value="Nucleotide cyclase"/>
    <property type="match status" value="1"/>
</dbReference>
<dbReference type="CDD" id="cd01949">
    <property type="entry name" value="GGDEF"/>
    <property type="match status" value="1"/>
</dbReference>
<feature type="domain" description="GGDEF" evidence="4">
    <location>
        <begin position="307"/>
        <end position="440"/>
    </location>
</feature>
<dbReference type="Pfam" id="PF00990">
    <property type="entry name" value="GGDEF"/>
    <property type="match status" value="1"/>
</dbReference>
<sequence>MEPSSLAEFIRNHTAAIVDEWVAFARELASAQSFTDEVLRDHILGILAAIEADLLQPQTGEQQALKARGRAPRARQASEAEQHGSARLLEGVTVHDAMAEFRALRASILRLWTESAATRSGAAFSDLVRFNEAIDQALSESLVGFSEDKERSTRLFETLLSSSPDLSFILDREARLIYANAAVASLYGMAPSALRGKRFGECAGADQAALNDDVRQAVLDKGTRRGELTIARAAQRVTYEYLLVPVLDTHGEVEAVAGTARDVTERIASEAESKRRAHFDQLTRLPNRSLFFDRLEQEIKRSARIGLPFALLFIDLDGFKDVNDLHGHDAGDALLCEAAARIGACIRDSDTVARLGGDEFTVLITEVRHMQHVDILAGHILDELRRPFAIAGKEVAISGSIGIAVFPQDAANAAELIRRADQAMYQVKNGGRGHFAFFTAAMRESAQARMAMLGELRTALARHQLRVYFQPIVALADNAIVGAEAQLRWQHPSGRLIAAADFVDLAEEAGLAGEIDEWVLNEALAAARGWPQRGAAPIFVSVNKSASGLAGKPADGHWQAVIERLAAAAVPVTLELREAVLLSDAPGARRKLEQLARAGVRVCVDDFGAGCASVTGLTRIALDSLKLDPALVRGADGAKAAMVRAIIAMAHALGLRVIAAGVETHEQKAVLAAAGCDYAQGRLFSGALDGARFAGMLHAAH</sequence>
<dbReference type="InterPro" id="IPR001633">
    <property type="entry name" value="EAL_dom"/>
</dbReference>
<dbReference type="PROSITE" id="PS50887">
    <property type="entry name" value="GGDEF"/>
    <property type="match status" value="1"/>
</dbReference>
<dbReference type="SMART" id="SM00091">
    <property type="entry name" value="PAS"/>
    <property type="match status" value="1"/>
</dbReference>
<evidence type="ECO:0000313" key="6">
    <source>
        <dbReference type="Proteomes" id="UP000809349"/>
    </source>
</evidence>
<dbReference type="EMBL" id="JAFBIL020000002">
    <property type="protein sequence ID" value="MBZ2206811.1"/>
    <property type="molecule type" value="Genomic_DNA"/>
</dbReference>
<keyword evidence="6" id="KW-1185">Reference proteome</keyword>
<dbReference type="Pfam" id="PF00563">
    <property type="entry name" value="EAL"/>
    <property type="match status" value="1"/>
</dbReference>
<dbReference type="PROSITE" id="PS50112">
    <property type="entry name" value="PAS"/>
    <property type="match status" value="1"/>
</dbReference>
<dbReference type="Proteomes" id="UP000809349">
    <property type="component" value="Unassembled WGS sequence"/>
</dbReference>
<dbReference type="InterPro" id="IPR029787">
    <property type="entry name" value="Nucleotide_cyclase"/>
</dbReference>
<gene>
    <name evidence="5" type="ORF">I4X03_006020</name>
</gene>
<dbReference type="SUPFAM" id="SSF55785">
    <property type="entry name" value="PYP-like sensor domain (PAS domain)"/>
    <property type="match status" value="1"/>
</dbReference>
<feature type="domain" description="EAL" evidence="3">
    <location>
        <begin position="449"/>
        <end position="701"/>
    </location>
</feature>